<feature type="chain" id="PRO_5008897036" evidence="1">
    <location>
        <begin position="18"/>
        <end position="96"/>
    </location>
</feature>
<organism evidence="2">
    <name type="scientific">Hadronyche infensa</name>
    <name type="common">Fraser island funnel-web spider</name>
    <name type="synonym">Atrax infensus</name>
    <dbReference type="NCBI Taxonomy" id="153481"/>
    <lineage>
        <taxon>Eukaryota</taxon>
        <taxon>Metazoa</taxon>
        <taxon>Ecdysozoa</taxon>
        <taxon>Arthropoda</taxon>
        <taxon>Chelicerata</taxon>
        <taxon>Arachnida</taxon>
        <taxon>Araneae</taxon>
        <taxon>Mygalomorphae</taxon>
        <taxon>Avicularoidea</taxon>
        <taxon>Hexathelidae</taxon>
        <taxon>Hadronyche</taxon>
    </lineage>
</organism>
<feature type="signal peptide" evidence="1">
    <location>
        <begin position="1"/>
        <end position="17"/>
    </location>
</feature>
<evidence type="ECO:0000256" key="1">
    <source>
        <dbReference type="SAM" id="SignalP"/>
    </source>
</evidence>
<sequence length="96" mass="10972">MRIHYLLILSFLLLASGVLINSEEMPRSEMSPSRSFLQGRGNPPEGICLGHMVECNKFNDNCCAGWLKCKCDLGFFLNCKCYQRSKKRLKGNPRRT</sequence>
<name>A0A1D0BZG7_HADIN</name>
<dbReference type="EMBL" id="HACE01000079">
    <property type="protein sequence ID" value="CDZ18863.1"/>
    <property type="molecule type" value="Transcribed_RNA"/>
</dbReference>
<reference evidence="2" key="1">
    <citation type="thesis" date="2012" institute="The University of Queensland">
        <title>Probing the chemical diversity of venom from the Australian Funnel-web spider Hadronyche infensa.</title>
        <authorList>
            <person name="Pineda S.S."/>
        </authorList>
    </citation>
    <scope>NUCLEOTIDE SEQUENCE</scope>
    <source>
        <tissue evidence="2">6 venom glands</tissue>
    </source>
</reference>
<reference evidence="2" key="2">
    <citation type="submission" date="2014-07" db="EMBL/GenBank/DDBJ databases">
        <authorList>
            <person name="Zhang J.E."/>
            <person name="Yang H."/>
            <person name="Guo J."/>
            <person name="Deng Z."/>
            <person name="Luo H."/>
            <person name="Luo M."/>
            <person name="Zhao B."/>
        </authorList>
    </citation>
    <scope>NUCLEOTIDE SEQUENCE</scope>
    <source>
        <tissue evidence="2">6 venom glands</tissue>
    </source>
</reference>
<evidence type="ECO:0000313" key="2">
    <source>
        <dbReference type="EMBL" id="CDZ18863.1"/>
    </source>
</evidence>
<keyword evidence="1" id="KW-0732">Signal</keyword>
<accession>A0A1D0BZG7</accession>
<dbReference type="AlphaFoldDB" id="A0A1D0BZG7"/>
<proteinExistence type="predicted"/>
<protein>
    <submittedName>
        <fullName evidence="2">U18-hexatoxin-Hi1b_3</fullName>
    </submittedName>
</protein>